<accession>A0A8S5RTS1</accession>
<dbReference type="Pfam" id="PF13876">
    <property type="entry name" value="Phage_gp49_66"/>
    <property type="match status" value="1"/>
</dbReference>
<proteinExistence type="predicted"/>
<organism evidence="1">
    <name type="scientific">Caudovirales sp. gcode 4</name>
    <dbReference type="NCBI Taxonomy" id="2838363"/>
    <lineage>
        <taxon>Viruses</taxon>
        <taxon>Duplodnaviria</taxon>
        <taxon>Heunggongvirae</taxon>
        <taxon>Uroviricota</taxon>
        <taxon>Caudoviricetes</taxon>
    </lineage>
</organism>
<reference evidence="1" key="1">
    <citation type="journal article" date="2021" name="Proc. Natl. Acad. Sci. U.S.A.">
        <title>A Catalog of Tens of Thousands of Viruses from Human Metagenomes Reveals Hidden Associations with Chronic Diseases.</title>
        <authorList>
            <person name="Tisza M.J."/>
            <person name="Buck C.B."/>
        </authorList>
    </citation>
    <scope>NUCLEOTIDE SEQUENCE</scope>
    <source>
        <strain evidence="1">CtKN96</strain>
    </source>
</reference>
<evidence type="ECO:0000313" key="1">
    <source>
        <dbReference type="EMBL" id="DAE92645.1"/>
    </source>
</evidence>
<dbReference type="InterPro" id="IPR025915">
    <property type="entry name" value="Phage_gp49_66"/>
</dbReference>
<dbReference type="EMBL" id="BK059153">
    <property type="protein sequence ID" value="DAE92645.1"/>
    <property type="molecule type" value="Genomic_DNA"/>
</dbReference>
<sequence>MRTKEDQLKELIEKYQFLKVGKKTTICLLTLRNGFEILTSSSCVNPDDYDREIGERISYRKAIEKLSDIQWYFLHPQN</sequence>
<protein>
    <submittedName>
        <fullName evidence="1">Uncharacterized protein</fullName>
    </submittedName>
</protein>
<name>A0A8S5RTS1_9CAUD</name>